<feature type="compositionally biased region" description="Gly residues" evidence="1">
    <location>
        <begin position="25"/>
        <end position="40"/>
    </location>
</feature>
<feature type="compositionally biased region" description="Basic and acidic residues" evidence="1">
    <location>
        <begin position="1"/>
        <end position="12"/>
    </location>
</feature>
<dbReference type="AlphaFoldDB" id="A0A6H5HN15"/>
<proteinExistence type="predicted"/>
<dbReference type="Proteomes" id="UP000479000">
    <property type="component" value="Unassembled WGS sequence"/>
</dbReference>
<gene>
    <name evidence="2" type="ORF">NTEN_LOCUS22045</name>
</gene>
<feature type="non-terminal residue" evidence="2">
    <location>
        <position position="1"/>
    </location>
</feature>
<feature type="region of interest" description="Disordered" evidence="1">
    <location>
        <begin position="1"/>
        <end position="79"/>
    </location>
</feature>
<sequence>LVEYTADRDGYKPRITYTEAAPGADGRGSAGGAEEGGYYQGAGQQQSADNQGGRQQNGYQNGRNQGATGRYSGSIGYSNGLELFLQ</sequence>
<accession>A0A6H5HN15</accession>
<evidence type="ECO:0000313" key="2">
    <source>
        <dbReference type="EMBL" id="CAB0018136.1"/>
    </source>
</evidence>
<feature type="compositionally biased region" description="Low complexity" evidence="1">
    <location>
        <begin position="41"/>
        <end position="66"/>
    </location>
</feature>
<evidence type="ECO:0000313" key="3">
    <source>
        <dbReference type="Proteomes" id="UP000479000"/>
    </source>
</evidence>
<keyword evidence="3" id="KW-1185">Reference proteome</keyword>
<evidence type="ECO:0000256" key="1">
    <source>
        <dbReference type="SAM" id="MobiDB-lite"/>
    </source>
</evidence>
<organism evidence="2 3">
    <name type="scientific">Nesidiocoris tenuis</name>
    <dbReference type="NCBI Taxonomy" id="355587"/>
    <lineage>
        <taxon>Eukaryota</taxon>
        <taxon>Metazoa</taxon>
        <taxon>Ecdysozoa</taxon>
        <taxon>Arthropoda</taxon>
        <taxon>Hexapoda</taxon>
        <taxon>Insecta</taxon>
        <taxon>Pterygota</taxon>
        <taxon>Neoptera</taxon>
        <taxon>Paraneoptera</taxon>
        <taxon>Hemiptera</taxon>
        <taxon>Heteroptera</taxon>
        <taxon>Panheteroptera</taxon>
        <taxon>Cimicomorpha</taxon>
        <taxon>Miridae</taxon>
        <taxon>Dicyphina</taxon>
        <taxon>Nesidiocoris</taxon>
    </lineage>
</organism>
<protein>
    <submittedName>
        <fullName evidence="2">Uncharacterized protein</fullName>
    </submittedName>
</protein>
<name>A0A6H5HN15_9HEMI</name>
<reference evidence="2 3" key="1">
    <citation type="submission" date="2020-02" db="EMBL/GenBank/DDBJ databases">
        <authorList>
            <person name="Ferguson B K."/>
        </authorList>
    </citation>
    <scope>NUCLEOTIDE SEQUENCE [LARGE SCALE GENOMIC DNA]</scope>
</reference>
<dbReference type="EMBL" id="CADCXU010032274">
    <property type="protein sequence ID" value="CAB0018136.1"/>
    <property type="molecule type" value="Genomic_DNA"/>
</dbReference>